<accession>A0ABY0H2S9</accession>
<gene>
    <name evidence="3" type="ORF">DL762_006182</name>
</gene>
<dbReference type="EMBL" id="QJNS01000190">
    <property type="protein sequence ID" value="RYO83348.1"/>
    <property type="molecule type" value="Genomic_DNA"/>
</dbReference>
<reference evidence="3 4" key="1">
    <citation type="submission" date="2018-06" db="EMBL/GenBank/DDBJ databases">
        <title>Complete Genomes of Monosporascus.</title>
        <authorList>
            <person name="Robinson A.J."/>
            <person name="Natvig D.O."/>
        </authorList>
    </citation>
    <scope>NUCLEOTIDE SEQUENCE [LARGE SCALE GENOMIC DNA]</scope>
    <source>
        <strain evidence="3 4">CBS 609.92</strain>
    </source>
</reference>
<feature type="domain" description="DUF7735" evidence="2">
    <location>
        <begin position="1"/>
        <end position="113"/>
    </location>
</feature>
<evidence type="ECO:0000313" key="4">
    <source>
        <dbReference type="Proteomes" id="UP000294003"/>
    </source>
</evidence>
<dbReference type="Proteomes" id="UP000294003">
    <property type="component" value="Unassembled WGS sequence"/>
</dbReference>
<dbReference type="Pfam" id="PF24870">
    <property type="entry name" value="DUF7735"/>
    <property type="match status" value="1"/>
</dbReference>
<dbReference type="InterPro" id="IPR056637">
    <property type="entry name" value="DUF7735"/>
</dbReference>
<evidence type="ECO:0000256" key="1">
    <source>
        <dbReference type="SAM" id="MobiDB-lite"/>
    </source>
</evidence>
<sequence length="171" mass="17762">MPKPTSILLDVIYAYVDEQLEPCLSTATGRDKLSCSVGKSQWCSFFTDGPPSANAAYSSYVSAVASWWSAKSSAVSLVASECPIRWERYDPLEQSWLNITIVQAECYADAHGGKGTTSSASSAAGPTAVPGTGATAAEPTPTNGVLGRAEGVDMWMLAGTGIAVTVVNSAM</sequence>
<organism evidence="3 4">
    <name type="scientific">Monosporascus cannonballus</name>
    <dbReference type="NCBI Taxonomy" id="155416"/>
    <lineage>
        <taxon>Eukaryota</taxon>
        <taxon>Fungi</taxon>
        <taxon>Dikarya</taxon>
        <taxon>Ascomycota</taxon>
        <taxon>Pezizomycotina</taxon>
        <taxon>Sordariomycetes</taxon>
        <taxon>Xylariomycetidae</taxon>
        <taxon>Xylariales</taxon>
        <taxon>Xylariales incertae sedis</taxon>
        <taxon>Monosporascus</taxon>
    </lineage>
</organism>
<name>A0ABY0H2S9_9PEZI</name>
<protein>
    <recommendedName>
        <fullName evidence="2">DUF7735 domain-containing protein</fullName>
    </recommendedName>
</protein>
<keyword evidence="4" id="KW-1185">Reference proteome</keyword>
<evidence type="ECO:0000313" key="3">
    <source>
        <dbReference type="EMBL" id="RYO83348.1"/>
    </source>
</evidence>
<evidence type="ECO:0000259" key="2">
    <source>
        <dbReference type="Pfam" id="PF24870"/>
    </source>
</evidence>
<comment type="caution">
    <text evidence="3">The sequence shown here is derived from an EMBL/GenBank/DDBJ whole genome shotgun (WGS) entry which is preliminary data.</text>
</comment>
<proteinExistence type="predicted"/>
<feature type="region of interest" description="Disordered" evidence="1">
    <location>
        <begin position="117"/>
        <end position="143"/>
    </location>
</feature>